<accession>A0AAI9XD53</accession>
<dbReference type="EMBL" id="LACB01000025">
    <property type="protein sequence ID" value="KAJ9491758.1"/>
    <property type="molecule type" value="Genomic_DNA"/>
</dbReference>
<comment type="caution">
    <text evidence="2">The sequence shown here is derived from an EMBL/GenBank/DDBJ whole genome shotgun (WGS) entry which is preliminary data.</text>
</comment>
<protein>
    <submittedName>
        <fullName evidence="2">Uncharacterized protein</fullName>
    </submittedName>
</protein>
<evidence type="ECO:0000313" key="2">
    <source>
        <dbReference type="EMBL" id="KAJ9491758.1"/>
    </source>
</evidence>
<feature type="region of interest" description="Disordered" evidence="1">
    <location>
        <begin position="1"/>
        <end position="46"/>
    </location>
</feature>
<keyword evidence="3" id="KW-1185">Reference proteome</keyword>
<proteinExistence type="predicted"/>
<sequence length="58" mass="6605">MADMSGEQMQAKITAARREAEGLKDKIKRRKDELADTSRATPPFPPRHPLLCFEGFLF</sequence>
<reference evidence="2" key="2">
    <citation type="journal article" date="2016" name="Fungal Biol.">
        <title>Ochratoxin A production by Penicillium thymicola.</title>
        <authorList>
            <person name="Nguyen H.D.T."/>
            <person name="McMullin D.R."/>
            <person name="Ponomareva E."/>
            <person name="Riley R."/>
            <person name="Pomraning K.R."/>
            <person name="Baker S.E."/>
            <person name="Seifert K.A."/>
        </authorList>
    </citation>
    <scope>NUCLEOTIDE SEQUENCE</scope>
    <source>
        <strain evidence="2">DAOM 180753</strain>
    </source>
</reference>
<dbReference type="AlphaFoldDB" id="A0AAI9XD53"/>
<gene>
    <name evidence="2" type="ORF">VN97_g1464</name>
</gene>
<dbReference type="Proteomes" id="UP001227192">
    <property type="component" value="Unassembled WGS sequence"/>
</dbReference>
<feature type="compositionally biased region" description="Basic and acidic residues" evidence="1">
    <location>
        <begin position="16"/>
        <end position="36"/>
    </location>
</feature>
<feature type="non-terminal residue" evidence="2">
    <location>
        <position position="58"/>
    </location>
</feature>
<evidence type="ECO:0000313" key="3">
    <source>
        <dbReference type="Proteomes" id="UP001227192"/>
    </source>
</evidence>
<name>A0AAI9XD53_PENTH</name>
<evidence type="ECO:0000256" key="1">
    <source>
        <dbReference type="SAM" id="MobiDB-lite"/>
    </source>
</evidence>
<organism evidence="2 3">
    <name type="scientific">Penicillium thymicola</name>
    <dbReference type="NCBI Taxonomy" id="293382"/>
    <lineage>
        <taxon>Eukaryota</taxon>
        <taxon>Fungi</taxon>
        <taxon>Dikarya</taxon>
        <taxon>Ascomycota</taxon>
        <taxon>Pezizomycotina</taxon>
        <taxon>Eurotiomycetes</taxon>
        <taxon>Eurotiomycetidae</taxon>
        <taxon>Eurotiales</taxon>
        <taxon>Aspergillaceae</taxon>
        <taxon>Penicillium</taxon>
    </lineage>
</organism>
<reference evidence="2" key="1">
    <citation type="submission" date="2015-06" db="EMBL/GenBank/DDBJ databases">
        <authorList>
            <person name="Nguyen H."/>
        </authorList>
    </citation>
    <scope>NUCLEOTIDE SEQUENCE</scope>
    <source>
        <strain evidence="2">DAOM 180753</strain>
    </source>
</reference>